<evidence type="ECO:0000313" key="3">
    <source>
        <dbReference type="EMBL" id="CCE82065.1"/>
    </source>
</evidence>
<dbReference type="Proteomes" id="UP000005222">
    <property type="component" value="Chromosome I"/>
</dbReference>
<dbReference type="HOGENOM" id="CLU_033003_0_0_1"/>
<dbReference type="GO" id="GO:0046983">
    <property type="term" value="F:protein dimerization activity"/>
    <property type="evidence" value="ECO:0007669"/>
    <property type="project" value="InterPro"/>
</dbReference>
<reference evidence="3 4" key="1">
    <citation type="journal article" date="2012" name="G3 (Bethesda)">
        <title>Pichia sorbitophila, an interspecies yeast hybrid reveals early steps of genome resolution following polyploidization.</title>
        <authorList>
            <person name="Leh Louis V."/>
            <person name="Despons L."/>
            <person name="Friedrich A."/>
            <person name="Martin T."/>
            <person name="Durrens P."/>
            <person name="Casaregola S."/>
            <person name="Neuveglise C."/>
            <person name="Fairhead C."/>
            <person name="Marck C."/>
            <person name="Cruz J.A."/>
            <person name="Straub M.L."/>
            <person name="Kugler V."/>
            <person name="Sacerdot C."/>
            <person name="Uzunov Z."/>
            <person name="Thierry A."/>
            <person name="Weiss S."/>
            <person name="Bleykasten C."/>
            <person name="De Montigny J."/>
            <person name="Jacques N."/>
            <person name="Jung P."/>
            <person name="Lemaire M."/>
            <person name="Mallet S."/>
            <person name="Morel G."/>
            <person name="Richard G.F."/>
            <person name="Sarkar A."/>
            <person name="Savel G."/>
            <person name="Schacherer J."/>
            <person name="Seret M.L."/>
            <person name="Talla E."/>
            <person name="Samson G."/>
            <person name="Jubin C."/>
            <person name="Poulain J."/>
            <person name="Vacherie B."/>
            <person name="Barbe V."/>
            <person name="Pelletier E."/>
            <person name="Sherman D.J."/>
            <person name="Westhof E."/>
            <person name="Weissenbach J."/>
            <person name="Baret P.V."/>
            <person name="Wincker P."/>
            <person name="Gaillardin C."/>
            <person name="Dujon B."/>
            <person name="Souciet J.L."/>
        </authorList>
    </citation>
    <scope>NUCLEOTIDE SEQUENCE [LARGE SCALE GENOMIC DNA]</scope>
    <source>
        <strain evidence="4">ATCC MYA-4447 / BCRC 22081 / CBS 7064 / NBRC 10061 / NRRL Y-12695</strain>
    </source>
</reference>
<gene>
    <name evidence="3" type="primary">Piso0_002761</name>
    <name evidence="3" type="ORF">GNLVRS01_PISO0I17234g</name>
</gene>
<feature type="compositionally biased region" description="Polar residues" evidence="1">
    <location>
        <begin position="34"/>
        <end position="47"/>
    </location>
</feature>
<name>G8YFW6_PICSO</name>
<dbReference type="EMBL" id="FO082051">
    <property type="protein sequence ID" value="CCE82065.1"/>
    <property type="molecule type" value="Genomic_DNA"/>
</dbReference>
<keyword evidence="4" id="KW-1185">Reference proteome</keyword>
<feature type="compositionally biased region" description="Polar residues" evidence="1">
    <location>
        <begin position="226"/>
        <end position="245"/>
    </location>
</feature>
<evidence type="ECO:0000313" key="4">
    <source>
        <dbReference type="Proteomes" id="UP000005222"/>
    </source>
</evidence>
<feature type="region of interest" description="Disordered" evidence="1">
    <location>
        <begin position="200"/>
        <end position="247"/>
    </location>
</feature>
<proteinExistence type="predicted"/>
<dbReference type="eggNOG" id="ENOG502S6BC">
    <property type="taxonomic scope" value="Eukaryota"/>
</dbReference>
<feature type="domain" description="BHLH" evidence="2">
    <location>
        <begin position="78"/>
        <end position="151"/>
    </location>
</feature>
<evidence type="ECO:0000256" key="1">
    <source>
        <dbReference type="SAM" id="MobiDB-lite"/>
    </source>
</evidence>
<dbReference type="Pfam" id="PF00010">
    <property type="entry name" value="HLH"/>
    <property type="match status" value="1"/>
</dbReference>
<sequence length="449" mass="49516">MTGRLPSPPVLKATIIQLNRELDQEDGNYEILTNSYSKKNDNGTGEQNEGVGAKQQRRKRRRASVGMDAEDVEERRNATKQLHSIIEKKRRLKINREFEALKFLIPACRATTSGPKKPSSSSSTAGGSNSKIDGMYKLSILKASVEYILYLHHIINQQHELLSKSQVSDYFFNIDFAKIPLDVNAYRNINKDYSFEDPAEQATCASPDSSSNYTSAEDVYKERDGQSVSEDQCQISNSQPSTNSKFESRYSLGSIDSASAGTTYGSFSDAKETGERSPLLATNDTEKGFASSPSSSSQTDKRLPSGEQCRAKSLDGLTSPFFMRDRQLPSPEISPGMAPILSILRNSPGDKINNIISTGQNQFIISSGDKSADESKFSLPDAALNTEESGSQTVSEPRMRFFKSKIPHRNTYVIRSSSRDSSDTMPLAEQDASETLLALRKSSIDSLLN</sequence>
<organism evidence="3 4">
    <name type="scientific">Pichia sorbitophila (strain ATCC MYA-4447 / BCRC 22081 / CBS 7064 / NBRC 10061 / NRRL Y-12695)</name>
    <name type="common">Hybrid yeast</name>
    <dbReference type="NCBI Taxonomy" id="559304"/>
    <lineage>
        <taxon>Eukaryota</taxon>
        <taxon>Fungi</taxon>
        <taxon>Dikarya</taxon>
        <taxon>Ascomycota</taxon>
        <taxon>Saccharomycotina</taxon>
        <taxon>Pichiomycetes</taxon>
        <taxon>Debaryomycetaceae</taxon>
        <taxon>Millerozyma</taxon>
    </lineage>
</organism>
<accession>G8YFW6</accession>
<dbReference type="SMART" id="SM00353">
    <property type="entry name" value="HLH"/>
    <property type="match status" value="1"/>
</dbReference>
<dbReference type="InterPro" id="IPR036638">
    <property type="entry name" value="HLH_DNA-bd_sf"/>
</dbReference>
<dbReference type="InParanoid" id="G8YFW6"/>
<dbReference type="InterPro" id="IPR011598">
    <property type="entry name" value="bHLH_dom"/>
</dbReference>
<feature type="region of interest" description="Disordered" evidence="1">
    <location>
        <begin position="34"/>
        <end position="77"/>
    </location>
</feature>
<protein>
    <submittedName>
        <fullName evidence="3">Piso0_002761 protein</fullName>
    </submittedName>
</protein>
<dbReference type="OMA" id="EMNETEN"/>
<dbReference type="PROSITE" id="PS50888">
    <property type="entry name" value="BHLH"/>
    <property type="match status" value="1"/>
</dbReference>
<evidence type="ECO:0000259" key="2">
    <source>
        <dbReference type="PROSITE" id="PS50888"/>
    </source>
</evidence>
<feature type="region of interest" description="Disordered" evidence="1">
    <location>
        <begin position="264"/>
        <end position="307"/>
    </location>
</feature>
<feature type="compositionally biased region" description="Polar residues" evidence="1">
    <location>
        <begin position="203"/>
        <end position="215"/>
    </location>
</feature>
<dbReference type="AlphaFoldDB" id="G8YFW6"/>
<dbReference type="SUPFAM" id="SSF47459">
    <property type="entry name" value="HLH, helix-loop-helix DNA-binding domain"/>
    <property type="match status" value="1"/>
</dbReference>
<dbReference type="Gene3D" id="4.10.280.10">
    <property type="entry name" value="Helix-loop-helix DNA-binding domain"/>
    <property type="match status" value="1"/>
</dbReference>
<dbReference type="OrthoDB" id="690068at2759"/>
<dbReference type="STRING" id="559304.G8YFW6"/>